<keyword evidence="17" id="KW-1185">Reference proteome</keyword>
<keyword evidence="10" id="KW-0560">Oxidoreductase</keyword>
<evidence type="ECO:0000256" key="9">
    <source>
        <dbReference type="ARBA" id="ARBA00022989"/>
    </source>
</evidence>
<comment type="caution">
    <text evidence="16">The sequence shown here is derived from an EMBL/GenBank/DDBJ whole genome shotgun (WGS) entry which is preliminary data.</text>
</comment>
<feature type="transmembrane region" description="Helical" evidence="15">
    <location>
        <begin position="123"/>
        <end position="142"/>
    </location>
</feature>
<name>A0ABQ1VLN4_9RHOB</name>
<evidence type="ECO:0000256" key="7">
    <source>
        <dbReference type="ARBA" id="ARBA00022692"/>
    </source>
</evidence>
<accession>A0ABQ1VLN4</accession>
<evidence type="ECO:0000256" key="3">
    <source>
        <dbReference type="ARBA" id="ARBA00006501"/>
    </source>
</evidence>
<evidence type="ECO:0000256" key="5">
    <source>
        <dbReference type="ARBA" id="ARBA00022475"/>
    </source>
</evidence>
<gene>
    <name evidence="16" type="ORF">GCM10011402_31090</name>
</gene>
<comment type="catalytic activity">
    <reaction evidence="13 14">
        <text>protoporphyrinogen IX + 3 A = protoporphyrin IX + 3 AH2</text>
        <dbReference type="Rhea" id="RHEA:62000"/>
        <dbReference type="ChEBI" id="CHEBI:13193"/>
        <dbReference type="ChEBI" id="CHEBI:17499"/>
        <dbReference type="ChEBI" id="CHEBI:57306"/>
        <dbReference type="ChEBI" id="CHEBI:57307"/>
    </reaction>
</comment>
<proteinExistence type="inferred from homology"/>
<keyword evidence="11 14" id="KW-0408">Iron</keyword>
<feature type="transmembrane region" description="Helical" evidence="15">
    <location>
        <begin position="56"/>
        <end position="77"/>
    </location>
</feature>
<comment type="pathway">
    <text evidence="2 14">Porphyrin-containing compound metabolism; protoporphyrin-IX biosynthesis; protoporphyrin-IX from protoporphyrinogen-IX: step 1/1.</text>
</comment>
<evidence type="ECO:0000256" key="14">
    <source>
        <dbReference type="PIRNR" id="PIRNR004638"/>
    </source>
</evidence>
<dbReference type="EC" id="1.3.99.-" evidence="14"/>
<reference evidence="17" key="1">
    <citation type="journal article" date="2019" name="Int. J. Syst. Evol. Microbiol.">
        <title>The Global Catalogue of Microorganisms (GCM) 10K type strain sequencing project: providing services to taxonomists for standard genome sequencing and annotation.</title>
        <authorList>
            <consortium name="The Broad Institute Genomics Platform"/>
            <consortium name="The Broad Institute Genome Sequencing Center for Infectious Disease"/>
            <person name="Wu L."/>
            <person name="Ma J."/>
        </authorList>
    </citation>
    <scope>NUCLEOTIDE SEQUENCE [LARGE SCALE GENOMIC DNA]</scope>
    <source>
        <strain evidence="17">CGMCC 1.15419</strain>
    </source>
</reference>
<evidence type="ECO:0000256" key="11">
    <source>
        <dbReference type="ARBA" id="ARBA00023004"/>
    </source>
</evidence>
<dbReference type="PANTHER" id="PTHR40255">
    <property type="entry name" value="UPF0093 MEMBRANE PROTEIN SLR1790"/>
    <property type="match status" value="1"/>
</dbReference>
<evidence type="ECO:0000256" key="1">
    <source>
        <dbReference type="ARBA" id="ARBA00004651"/>
    </source>
</evidence>
<evidence type="ECO:0000256" key="15">
    <source>
        <dbReference type="SAM" id="Phobius"/>
    </source>
</evidence>
<organism evidence="16 17">
    <name type="scientific">Paracoccus acridae</name>
    <dbReference type="NCBI Taxonomy" id="1795310"/>
    <lineage>
        <taxon>Bacteria</taxon>
        <taxon>Pseudomonadati</taxon>
        <taxon>Pseudomonadota</taxon>
        <taxon>Alphaproteobacteria</taxon>
        <taxon>Rhodobacterales</taxon>
        <taxon>Paracoccaceae</taxon>
        <taxon>Paracoccus</taxon>
    </lineage>
</organism>
<sequence>MISWLEPVIPHLKALHVIALALWVGGLFGLPVMLARHDPAIGQADYTRIRLASHVSYVWIITPAAVTAIVAGTWLIFLREVFTVWMFAKLVFVALLIGFHAWIGHHIVKVGESDGRHQTPRPIGPLLILLVPVLVILTLVLLKPELEEIPMPDWLTQPRERQLPVSEVPRW</sequence>
<comment type="similarity">
    <text evidence="3 14">Belongs to the HemJ family.</text>
</comment>
<protein>
    <recommendedName>
        <fullName evidence="4 14">Protoporphyrinogen IX oxidase</fullName>
        <ecNumber evidence="14">1.3.99.-</ecNumber>
    </recommendedName>
</protein>
<evidence type="ECO:0000256" key="12">
    <source>
        <dbReference type="ARBA" id="ARBA00023136"/>
    </source>
</evidence>
<evidence type="ECO:0000256" key="8">
    <source>
        <dbReference type="ARBA" id="ARBA00022723"/>
    </source>
</evidence>
<dbReference type="PIRSF" id="PIRSF004638">
    <property type="entry name" value="UCP004638"/>
    <property type="match status" value="1"/>
</dbReference>
<evidence type="ECO:0000256" key="2">
    <source>
        <dbReference type="ARBA" id="ARBA00005073"/>
    </source>
</evidence>
<keyword evidence="6 14" id="KW-0349">Heme</keyword>
<keyword evidence="7 15" id="KW-0812">Transmembrane</keyword>
<dbReference type="RefSeq" id="WP_188716221.1">
    <property type="nucleotide sequence ID" value="NZ_BMIV01000014.1"/>
</dbReference>
<dbReference type="Pfam" id="PF03653">
    <property type="entry name" value="UPF0093"/>
    <property type="match status" value="1"/>
</dbReference>
<comment type="subcellular location">
    <subcellularLocation>
        <location evidence="1">Cell membrane</location>
        <topology evidence="1">Multi-pass membrane protein</topology>
    </subcellularLocation>
</comment>
<keyword evidence="9 15" id="KW-1133">Transmembrane helix</keyword>
<evidence type="ECO:0000313" key="17">
    <source>
        <dbReference type="Proteomes" id="UP000640509"/>
    </source>
</evidence>
<feature type="transmembrane region" description="Helical" evidence="15">
    <location>
        <begin position="14"/>
        <end position="35"/>
    </location>
</feature>
<evidence type="ECO:0000256" key="10">
    <source>
        <dbReference type="ARBA" id="ARBA00023002"/>
    </source>
</evidence>
<dbReference type="InterPro" id="IPR005265">
    <property type="entry name" value="HemJ-like"/>
</dbReference>
<feature type="transmembrane region" description="Helical" evidence="15">
    <location>
        <begin position="83"/>
        <end position="103"/>
    </location>
</feature>
<keyword evidence="5 14" id="KW-1003">Cell membrane</keyword>
<evidence type="ECO:0000256" key="6">
    <source>
        <dbReference type="ARBA" id="ARBA00022617"/>
    </source>
</evidence>
<evidence type="ECO:0000313" key="16">
    <source>
        <dbReference type="EMBL" id="GGF76117.1"/>
    </source>
</evidence>
<comment type="function">
    <text evidence="14">Catalyzes the oxidation of protoporphyrinogen IX to protoporphyrin IX.</text>
</comment>
<evidence type="ECO:0000256" key="4">
    <source>
        <dbReference type="ARBA" id="ARBA00017504"/>
    </source>
</evidence>
<dbReference type="PANTHER" id="PTHR40255:SF1">
    <property type="entry name" value="PROTOPORPHYRINOGEN IX OXIDASE"/>
    <property type="match status" value="1"/>
</dbReference>
<keyword evidence="12 14" id="KW-0472">Membrane</keyword>
<comment type="cofactor">
    <cofactor evidence="14">
        <name>heme b</name>
        <dbReference type="ChEBI" id="CHEBI:60344"/>
    </cofactor>
    <text evidence="14">Binds 1 heme b (iron(II)-protoporphyrin IX) group per subunit.</text>
</comment>
<dbReference type="Proteomes" id="UP000640509">
    <property type="component" value="Unassembled WGS sequence"/>
</dbReference>
<dbReference type="EMBL" id="BMIV01000014">
    <property type="protein sequence ID" value="GGF76117.1"/>
    <property type="molecule type" value="Genomic_DNA"/>
</dbReference>
<keyword evidence="8 14" id="KW-0479">Metal-binding</keyword>
<evidence type="ECO:0000256" key="13">
    <source>
        <dbReference type="ARBA" id="ARBA00048390"/>
    </source>
</evidence>